<feature type="compositionally biased region" description="Basic and acidic residues" evidence="3">
    <location>
        <begin position="165"/>
        <end position="182"/>
    </location>
</feature>
<sequence length="967" mass="99671">MSPSRSRFVTLCQQLLALGVVLAVLTPAASVISLDVVRQAPEGSRAAGLTGPALLTPPRTAAASDLAAYARGAQEATAVPTAPVDPDVREYALTPPAGSSARAGTLAARAAQGPAGTRITSAPQRVTGYGAVGVTWQHGEQVDEDDLALVVRTRTDGRWGAWSDLEYHDDHGPDPDSAEARRARPGTDPVLVGTVDEVQVRVDVARGTAAPDDMSLSVIDPGEAADTVAERPALDTSTLDGPATPGDAAPAPETAGAAGEEQLALSAAEATPRPQIFSRAQWGADERMRSASSLRYGEVHAGFVHHTVNANDYTREQVPALIRGIYAYHTRSQGWSDIGYNYLVDRFGRIWEGRYGGIDRAVVGAHTLGYNDYSFAMSAIGNYDVAQPSPAVVQAYGALFAWKLSLHGVDASSGSQQVGSKRFPAINGHRDAGSTACPGRYLYARLPEIRRLAAATQTGFAGRQLDSNLADTAHPDVVLRRASDGRLLVLPTGGLTRLAKPRAVAGDWSSVDVVVASPDLTGDGLADLVARSADGTTGVRAGDGAGGFAAAPRSLTALAGHDLLTAAGDLDGDGRADLLARQDTTGRLDAFLGNGAGGFRRVDTGLVLAASDLLAAPGDLDGDGVADLVVRDAAGSATLHRGVRPGTGAVSFATATRLAGDWSRWDVVTAAGDWNRDGRADLLVRRAGGAGFVMPSRGDGGFGHVLGPVDRVAGLDGIVSGASLTGDAAPDVLARRGDALVVLANPGTVDTAPLVDTGVRVPGADAVMNVGDWDGDGLGDVVVRNAATGVLMLRRGDGQGRLGKALRIGTGFKDVGLLAAVGDTTGDGRPDLMGQPRGGSMRIYPGAGLDGLGESYVARSAITATQQVGAGLWDADGAPDSLLRNGSRLTLYPGNGPGGLTDPRTLGLDVTAYDWVVGVSDVGLTGHPDLVVREKRTGYLWLLRASADGFEPRRFLAEGMGDYDLAG</sequence>
<keyword evidence="2" id="KW-0732">Signal</keyword>
<evidence type="ECO:0000256" key="3">
    <source>
        <dbReference type="SAM" id="MobiDB-lite"/>
    </source>
</evidence>
<evidence type="ECO:0000256" key="1">
    <source>
        <dbReference type="ARBA" id="ARBA00007553"/>
    </source>
</evidence>
<dbReference type="InterPro" id="IPR028994">
    <property type="entry name" value="Integrin_alpha_N"/>
</dbReference>
<dbReference type="InterPro" id="IPR002502">
    <property type="entry name" value="Amidase_domain"/>
</dbReference>
<dbReference type="InterPro" id="IPR006619">
    <property type="entry name" value="PGRP_domain_met/bac"/>
</dbReference>
<dbReference type="InterPro" id="IPR015510">
    <property type="entry name" value="PGRP"/>
</dbReference>
<dbReference type="Gene3D" id="2.130.10.130">
    <property type="entry name" value="Integrin alpha, N-terminal"/>
    <property type="match status" value="1"/>
</dbReference>
<evidence type="ECO:0000259" key="4">
    <source>
        <dbReference type="SMART" id="SM00701"/>
    </source>
</evidence>
<dbReference type="InterPro" id="IPR036505">
    <property type="entry name" value="Amidase/PGRP_sf"/>
</dbReference>
<dbReference type="Pfam" id="PF13517">
    <property type="entry name" value="FG-GAP_3"/>
    <property type="match status" value="2"/>
</dbReference>
<organism evidence="5 6">
    <name type="scientific">Nocardioides kribbensis</name>
    <dbReference type="NCBI Taxonomy" id="305517"/>
    <lineage>
        <taxon>Bacteria</taxon>
        <taxon>Bacillati</taxon>
        <taxon>Actinomycetota</taxon>
        <taxon>Actinomycetes</taxon>
        <taxon>Propionibacteriales</taxon>
        <taxon>Nocardioidaceae</taxon>
        <taxon>Nocardioides</taxon>
    </lineage>
</organism>
<reference evidence="5 6" key="1">
    <citation type="submission" date="2024-02" db="EMBL/GenBank/DDBJ databases">
        <title>Full genome sequence of Nocardioides kribbensis.</title>
        <authorList>
            <person name="Poletto B.L."/>
            <person name="Silva G."/>
            <person name="Galante D."/>
            <person name="Campos K.R."/>
            <person name="Santos M.B.N."/>
            <person name="Sacchi C.T."/>
        </authorList>
    </citation>
    <scope>NUCLEOTIDE SEQUENCE [LARGE SCALE GENOMIC DNA]</scope>
    <source>
        <strain evidence="5 6">O4R</strain>
    </source>
</reference>
<feature type="compositionally biased region" description="Low complexity" evidence="3">
    <location>
        <begin position="240"/>
        <end position="260"/>
    </location>
</feature>
<keyword evidence="6" id="KW-1185">Reference proteome</keyword>
<dbReference type="RefSeq" id="WP_349803584.1">
    <property type="nucleotide sequence ID" value="NZ_JBEGDP010000001.1"/>
</dbReference>
<dbReference type="SUPFAM" id="SSF69318">
    <property type="entry name" value="Integrin alpha N-terminal domain"/>
    <property type="match status" value="2"/>
</dbReference>
<dbReference type="SUPFAM" id="SSF55846">
    <property type="entry name" value="N-acetylmuramoyl-L-alanine amidase-like"/>
    <property type="match status" value="1"/>
</dbReference>
<comment type="similarity">
    <text evidence="1">Belongs to the N-acetylmuramoyl-L-alanine amidase 2 family.</text>
</comment>
<dbReference type="EMBL" id="JBEGDP010000001">
    <property type="protein sequence ID" value="MEQ7845938.1"/>
    <property type="molecule type" value="Genomic_DNA"/>
</dbReference>
<evidence type="ECO:0000313" key="5">
    <source>
        <dbReference type="EMBL" id="MEQ7845938.1"/>
    </source>
</evidence>
<dbReference type="PANTHER" id="PTHR11022:SF41">
    <property type="entry name" value="PEPTIDOGLYCAN-RECOGNITION PROTEIN LC-RELATED"/>
    <property type="match status" value="1"/>
</dbReference>
<feature type="region of interest" description="Disordered" evidence="3">
    <location>
        <begin position="232"/>
        <end position="261"/>
    </location>
</feature>
<accession>A0ABV1NTV1</accession>
<dbReference type="Proteomes" id="UP001482520">
    <property type="component" value="Unassembled WGS sequence"/>
</dbReference>
<name>A0ABV1NTV1_9ACTN</name>
<dbReference type="SMART" id="SM00701">
    <property type="entry name" value="PGRP"/>
    <property type="match status" value="1"/>
</dbReference>
<dbReference type="Pfam" id="PF01510">
    <property type="entry name" value="Amidase_2"/>
    <property type="match status" value="1"/>
</dbReference>
<evidence type="ECO:0000256" key="2">
    <source>
        <dbReference type="ARBA" id="ARBA00022729"/>
    </source>
</evidence>
<dbReference type="CDD" id="cd06583">
    <property type="entry name" value="PGRP"/>
    <property type="match status" value="1"/>
</dbReference>
<proteinExistence type="inferred from homology"/>
<dbReference type="PANTHER" id="PTHR11022">
    <property type="entry name" value="PEPTIDOGLYCAN RECOGNITION PROTEIN"/>
    <property type="match status" value="1"/>
</dbReference>
<dbReference type="InterPro" id="IPR013517">
    <property type="entry name" value="FG-GAP"/>
</dbReference>
<feature type="region of interest" description="Disordered" evidence="3">
    <location>
        <begin position="165"/>
        <end position="189"/>
    </location>
</feature>
<gene>
    <name evidence="5" type="ORF">V6R90_01515</name>
</gene>
<comment type="caution">
    <text evidence="5">The sequence shown here is derived from an EMBL/GenBank/DDBJ whole genome shotgun (WGS) entry which is preliminary data.</text>
</comment>
<feature type="domain" description="Peptidoglycan recognition protein family" evidence="4">
    <location>
        <begin position="274"/>
        <end position="422"/>
    </location>
</feature>
<dbReference type="Gene3D" id="3.40.80.10">
    <property type="entry name" value="Peptidoglycan recognition protein-like"/>
    <property type="match status" value="1"/>
</dbReference>
<evidence type="ECO:0000313" key="6">
    <source>
        <dbReference type="Proteomes" id="UP001482520"/>
    </source>
</evidence>
<protein>
    <submittedName>
        <fullName evidence="5">FG-GAP-like repeat-containing protein</fullName>
    </submittedName>
</protein>